<dbReference type="InterPro" id="IPR036259">
    <property type="entry name" value="MFS_trans_sf"/>
</dbReference>
<accession>A0ABS8YEH0</accession>
<comment type="caution">
    <text evidence="4">The sequence shown here is derived from an EMBL/GenBank/DDBJ whole genome shotgun (WGS) entry which is preliminary data.</text>
</comment>
<evidence type="ECO:0000256" key="1">
    <source>
        <dbReference type="SAM" id="MobiDB-lite"/>
    </source>
</evidence>
<reference evidence="4 5" key="1">
    <citation type="submission" date="2021-11" db="EMBL/GenBank/DDBJ databases">
        <title>Draft genome sequence of Paenibacillus profundus YoMME, a new Gram-positive bacteria with exoelectrogenic properties.</title>
        <authorList>
            <person name="Hubenova Y."/>
            <person name="Hubenova E."/>
            <person name="Manasiev Y."/>
            <person name="Peykov S."/>
            <person name="Mitov M."/>
        </authorList>
    </citation>
    <scope>NUCLEOTIDE SEQUENCE [LARGE SCALE GENOMIC DNA]</scope>
    <source>
        <strain evidence="4 5">YoMME</strain>
    </source>
</reference>
<name>A0ABS8YEH0_9BACL</name>
<evidence type="ECO:0000313" key="5">
    <source>
        <dbReference type="Proteomes" id="UP001199916"/>
    </source>
</evidence>
<protein>
    <recommendedName>
        <fullName evidence="6">Preprotein translocase subunit Tim44</fullName>
    </recommendedName>
</protein>
<feature type="region of interest" description="Disordered" evidence="1">
    <location>
        <begin position="34"/>
        <end position="69"/>
    </location>
</feature>
<dbReference type="EMBL" id="JAJNBZ010000005">
    <property type="protein sequence ID" value="MCE5169452.1"/>
    <property type="molecule type" value="Genomic_DNA"/>
</dbReference>
<proteinExistence type="predicted"/>
<sequence length="145" mass="15932">MRKWIMVVMAFFLIFAVTTPSMVDAKRGGSFRSGVKNYNPAPKKTENKNQVNRSDSSNNSKSTGAATTQKRGFFSGGSLMKGLMIGGLAGLLFGSMFGNLGFFGELLGLMVNLMALFLLVSLVLLVVRKIKERRNPPKPEHGRWN</sequence>
<feature type="transmembrane region" description="Helical" evidence="2">
    <location>
        <begin position="106"/>
        <end position="127"/>
    </location>
</feature>
<evidence type="ECO:0000313" key="4">
    <source>
        <dbReference type="EMBL" id="MCE5169452.1"/>
    </source>
</evidence>
<keyword evidence="3" id="KW-0732">Signal</keyword>
<keyword evidence="5" id="KW-1185">Reference proteome</keyword>
<feature type="signal peptide" evidence="3">
    <location>
        <begin position="1"/>
        <end position="25"/>
    </location>
</feature>
<dbReference type="PANTHER" id="PTHR41542:SF1">
    <property type="entry name" value="BLL5807 PROTEIN"/>
    <property type="match status" value="1"/>
</dbReference>
<dbReference type="Proteomes" id="UP001199916">
    <property type="component" value="Unassembled WGS sequence"/>
</dbReference>
<feature type="chain" id="PRO_5045051035" description="Preprotein translocase subunit Tim44" evidence="3">
    <location>
        <begin position="26"/>
        <end position="145"/>
    </location>
</feature>
<feature type="compositionally biased region" description="Polar residues" evidence="1">
    <location>
        <begin position="48"/>
        <end position="69"/>
    </location>
</feature>
<dbReference type="SUPFAM" id="SSF103473">
    <property type="entry name" value="MFS general substrate transporter"/>
    <property type="match status" value="1"/>
</dbReference>
<evidence type="ECO:0000256" key="3">
    <source>
        <dbReference type="SAM" id="SignalP"/>
    </source>
</evidence>
<keyword evidence="2" id="KW-0472">Membrane</keyword>
<gene>
    <name evidence="4" type="ORF">LQV63_09025</name>
</gene>
<keyword evidence="2" id="KW-1133">Transmembrane helix</keyword>
<evidence type="ECO:0008006" key="6">
    <source>
        <dbReference type="Google" id="ProtNLM"/>
    </source>
</evidence>
<dbReference type="PANTHER" id="PTHR41542">
    <property type="entry name" value="BLL5807 PROTEIN"/>
    <property type="match status" value="1"/>
</dbReference>
<organism evidence="4 5">
    <name type="scientific">Paenibacillus profundus</name>
    <dbReference type="NCBI Taxonomy" id="1173085"/>
    <lineage>
        <taxon>Bacteria</taxon>
        <taxon>Bacillati</taxon>
        <taxon>Bacillota</taxon>
        <taxon>Bacilli</taxon>
        <taxon>Bacillales</taxon>
        <taxon>Paenibacillaceae</taxon>
        <taxon>Paenibacillus</taxon>
    </lineage>
</organism>
<dbReference type="RefSeq" id="WP_019420459.1">
    <property type="nucleotide sequence ID" value="NZ_JAJNBZ010000005.1"/>
</dbReference>
<evidence type="ECO:0000256" key="2">
    <source>
        <dbReference type="SAM" id="Phobius"/>
    </source>
</evidence>
<keyword evidence="2" id="KW-0812">Transmembrane</keyword>